<dbReference type="RefSeq" id="WP_071648492.1">
    <property type="nucleotide sequence ID" value="NZ_CP017962.1"/>
</dbReference>
<dbReference type="GeneID" id="71513769"/>
<evidence type="ECO:0000313" key="3">
    <source>
        <dbReference type="Proteomes" id="UP000182945"/>
    </source>
</evidence>
<dbReference type="Proteomes" id="UP000182945">
    <property type="component" value="Chromosome"/>
</dbReference>
<evidence type="ECO:0000313" key="2">
    <source>
        <dbReference type="EMBL" id="APC47588.1"/>
    </source>
</evidence>
<gene>
    <name evidence="2" type="ORF">BME96_05135</name>
</gene>
<feature type="transmembrane region" description="Helical" evidence="1">
    <location>
        <begin position="65"/>
        <end position="85"/>
    </location>
</feature>
<proteinExistence type="predicted"/>
<keyword evidence="1" id="KW-1133">Transmembrane helix</keyword>
<accession>A0AAC9NK20</accession>
<evidence type="ECO:0000256" key="1">
    <source>
        <dbReference type="SAM" id="Phobius"/>
    </source>
</evidence>
<dbReference type="KEGG" id="vhl:BME96_05135"/>
<keyword evidence="1" id="KW-0812">Transmembrane</keyword>
<reference evidence="2 3" key="1">
    <citation type="submission" date="2016-11" db="EMBL/GenBank/DDBJ databases">
        <title>Complete genome sequencing of Virgibacillus halodenitrificans PDB-F2.</title>
        <authorList>
            <person name="Sun Z."/>
            <person name="Zhou Y."/>
            <person name="Li H."/>
        </authorList>
    </citation>
    <scope>NUCLEOTIDE SEQUENCE [LARGE SCALE GENOMIC DNA]</scope>
    <source>
        <strain evidence="2 3">PDB-F2</strain>
    </source>
</reference>
<dbReference type="AlphaFoldDB" id="A0AAC9NK20"/>
<protein>
    <recommendedName>
        <fullName evidence="4">CXXC-20-CXXC protein</fullName>
    </recommendedName>
</protein>
<dbReference type="NCBIfam" id="TIGR04104">
    <property type="entry name" value="cxxc_20_cxxc"/>
    <property type="match status" value="1"/>
</dbReference>
<dbReference type="EMBL" id="CP017962">
    <property type="protein sequence ID" value="APC47588.1"/>
    <property type="molecule type" value="Genomic_DNA"/>
</dbReference>
<dbReference type="InterPro" id="IPR026369">
    <property type="entry name" value="CxxC_20_CxxC"/>
</dbReference>
<name>A0AAC9NK20_VIRHA</name>
<evidence type="ECO:0008006" key="4">
    <source>
        <dbReference type="Google" id="ProtNLM"/>
    </source>
</evidence>
<sequence>MPACQNCGKPWSWGQTIKTLFKLTCPYCGVKQYESASSRMKSSMFMLIPLLLLPINVWFQLSFVMIAITTFLLVAIILACYPFILELSNEKEPYW</sequence>
<keyword evidence="1" id="KW-0472">Membrane</keyword>
<organism evidence="2 3">
    <name type="scientific">Virgibacillus halodenitrificans</name>
    <name type="common">Bacillus halodenitrificans</name>
    <dbReference type="NCBI Taxonomy" id="1482"/>
    <lineage>
        <taxon>Bacteria</taxon>
        <taxon>Bacillati</taxon>
        <taxon>Bacillota</taxon>
        <taxon>Bacilli</taxon>
        <taxon>Bacillales</taxon>
        <taxon>Bacillaceae</taxon>
        <taxon>Virgibacillus</taxon>
    </lineage>
</organism>
<feature type="transmembrane region" description="Helical" evidence="1">
    <location>
        <begin position="42"/>
        <end position="59"/>
    </location>
</feature>